<comment type="subcellular location">
    <subcellularLocation>
        <location evidence="1">Cell membrane</location>
        <topology evidence="1">Multi-pass membrane protein</topology>
    </subcellularLocation>
</comment>
<keyword evidence="2" id="KW-0813">Transport</keyword>
<dbReference type="AlphaFoldDB" id="A0A1C3EHV4"/>
<organism evidence="10 11">
    <name type="scientific">Planctopirus hydrillae</name>
    <dbReference type="NCBI Taxonomy" id="1841610"/>
    <lineage>
        <taxon>Bacteria</taxon>
        <taxon>Pseudomonadati</taxon>
        <taxon>Planctomycetota</taxon>
        <taxon>Planctomycetia</taxon>
        <taxon>Planctomycetales</taxon>
        <taxon>Planctomycetaceae</taxon>
        <taxon>Planctopirus</taxon>
    </lineage>
</organism>
<dbReference type="PANTHER" id="PTHR33281:SF19">
    <property type="entry name" value="VOLTAGE-DEPENDENT ANION CHANNEL-FORMING PROTEIN YNEE"/>
    <property type="match status" value="1"/>
</dbReference>
<evidence type="ECO:0000256" key="4">
    <source>
        <dbReference type="ARBA" id="ARBA00022692"/>
    </source>
</evidence>
<feature type="transmembrane region" description="Helical" evidence="9">
    <location>
        <begin position="54"/>
        <end position="72"/>
    </location>
</feature>
<dbReference type="OrthoDB" id="445589at2"/>
<keyword evidence="3" id="KW-1003">Cell membrane</keyword>
<dbReference type="GO" id="GO:0005254">
    <property type="term" value="F:chloride channel activity"/>
    <property type="evidence" value="ECO:0007669"/>
    <property type="project" value="InterPro"/>
</dbReference>
<evidence type="ECO:0000256" key="2">
    <source>
        <dbReference type="ARBA" id="ARBA00022448"/>
    </source>
</evidence>
<dbReference type="RefSeq" id="WP_068847371.1">
    <property type="nucleotide sequence ID" value="NZ_LYDR01000063.1"/>
</dbReference>
<evidence type="ECO:0000256" key="8">
    <source>
        <dbReference type="ARBA" id="ARBA00034708"/>
    </source>
</evidence>
<dbReference type="GO" id="GO:0005886">
    <property type="term" value="C:plasma membrane"/>
    <property type="evidence" value="ECO:0007669"/>
    <property type="project" value="UniProtKB-SubCell"/>
</dbReference>
<dbReference type="PANTHER" id="PTHR33281">
    <property type="entry name" value="UPF0187 PROTEIN YNEE"/>
    <property type="match status" value="1"/>
</dbReference>
<gene>
    <name evidence="10" type="ORF">A6X21_20995</name>
</gene>
<evidence type="ECO:0000256" key="5">
    <source>
        <dbReference type="ARBA" id="ARBA00022989"/>
    </source>
</evidence>
<dbReference type="Proteomes" id="UP000094828">
    <property type="component" value="Unassembled WGS sequence"/>
</dbReference>
<dbReference type="STRING" id="1841610.A6X21_20995"/>
<comment type="similarity">
    <text evidence="8">Belongs to the anion channel-forming bestrophin (TC 1.A.46) family.</text>
</comment>
<accession>A0A1C3EHV4</accession>
<name>A0A1C3EHV4_9PLAN</name>
<feature type="transmembrane region" description="Helical" evidence="9">
    <location>
        <begin position="24"/>
        <end position="42"/>
    </location>
</feature>
<dbReference type="Pfam" id="PF25539">
    <property type="entry name" value="Bestrophin_2"/>
    <property type="match status" value="1"/>
</dbReference>
<evidence type="ECO:0000256" key="3">
    <source>
        <dbReference type="ARBA" id="ARBA00022475"/>
    </source>
</evidence>
<reference evidence="10 11" key="1">
    <citation type="submission" date="2016-05" db="EMBL/GenBank/DDBJ databases">
        <title>Genomic and physiological characterization of Planctopirus sp. isolated from fresh water lake.</title>
        <authorList>
            <person name="Subhash Y."/>
            <person name="Ramana C."/>
        </authorList>
    </citation>
    <scope>NUCLEOTIDE SEQUENCE [LARGE SCALE GENOMIC DNA]</scope>
    <source>
        <strain evidence="10 11">JC280</strain>
    </source>
</reference>
<evidence type="ECO:0000256" key="7">
    <source>
        <dbReference type="ARBA" id="ARBA00023136"/>
    </source>
</evidence>
<keyword evidence="6" id="KW-0406">Ion transport</keyword>
<protein>
    <recommendedName>
        <fullName evidence="12">Bestrophin</fullName>
    </recommendedName>
</protein>
<evidence type="ECO:0008006" key="12">
    <source>
        <dbReference type="Google" id="ProtNLM"/>
    </source>
</evidence>
<keyword evidence="11" id="KW-1185">Reference proteome</keyword>
<keyword evidence="4 9" id="KW-0812">Transmembrane</keyword>
<evidence type="ECO:0000256" key="9">
    <source>
        <dbReference type="SAM" id="Phobius"/>
    </source>
</evidence>
<evidence type="ECO:0000256" key="1">
    <source>
        <dbReference type="ARBA" id="ARBA00004651"/>
    </source>
</evidence>
<evidence type="ECO:0000313" key="10">
    <source>
        <dbReference type="EMBL" id="ODA32803.1"/>
    </source>
</evidence>
<keyword evidence="7 9" id="KW-0472">Membrane</keyword>
<dbReference type="InterPro" id="IPR044669">
    <property type="entry name" value="YneE/VCCN1/2-like"/>
</dbReference>
<sequence>MIPYNPHRWTSHLFDVRGSMVQEILGRVAVCVLWSTVVTMAHYRFPEWFRGFEFPATGHTLLGVVVGLLLVFRTNSSYDRFWEGRKLWGSLINESRNLGRLNQSLLQSTPEIQQRLSLWTSAFSWATMYRLRNERSLGPIAQELPPDDVHAAISALHPPMFVAGQMTNLVNEAHRAGHIDSIQQGFFDHNMTLLVDYLGGCERIRNTPAPFAYTVHLRRVLMVYCFTLPLALVNDFGWQTIVATLIIAYTMFGIEEIGVEIEDPFGVDSNDLPLEDFCRTIQSNLAEFTSAQRSATEPVHGPLIQN</sequence>
<proteinExistence type="inferred from homology"/>
<comment type="caution">
    <text evidence="10">The sequence shown here is derived from an EMBL/GenBank/DDBJ whole genome shotgun (WGS) entry which is preliminary data.</text>
</comment>
<keyword evidence="5 9" id="KW-1133">Transmembrane helix</keyword>
<evidence type="ECO:0000256" key="6">
    <source>
        <dbReference type="ARBA" id="ARBA00023065"/>
    </source>
</evidence>
<evidence type="ECO:0000313" key="11">
    <source>
        <dbReference type="Proteomes" id="UP000094828"/>
    </source>
</evidence>
<dbReference type="EMBL" id="LYDR01000063">
    <property type="protein sequence ID" value="ODA32803.1"/>
    <property type="molecule type" value="Genomic_DNA"/>
</dbReference>